<protein>
    <recommendedName>
        <fullName evidence="10">Glycosyltransferase 2-like domain-containing protein</fullName>
    </recommendedName>
</protein>
<proteinExistence type="predicted"/>
<evidence type="ECO:0000256" key="9">
    <source>
        <dbReference type="SAM" id="Phobius"/>
    </source>
</evidence>
<keyword evidence="6" id="KW-0333">Golgi apparatus</keyword>
<comment type="subcellular location">
    <subcellularLocation>
        <location evidence="1">Golgi apparatus membrane</location>
        <topology evidence="1">Multi-pass membrane protein</topology>
    </subcellularLocation>
</comment>
<dbReference type="EMBL" id="WHWC01000002">
    <property type="protein sequence ID" value="KAG8387552.1"/>
    <property type="molecule type" value="Genomic_DNA"/>
</dbReference>
<dbReference type="Proteomes" id="UP000826271">
    <property type="component" value="Unassembled WGS sequence"/>
</dbReference>
<accession>A0AAV6Y3I8</accession>
<evidence type="ECO:0000256" key="1">
    <source>
        <dbReference type="ARBA" id="ARBA00004653"/>
    </source>
</evidence>
<evidence type="ECO:0000313" key="12">
    <source>
        <dbReference type="Proteomes" id="UP000826271"/>
    </source>
</evidence>
<keyword evidence="4 9" id="KW-0812">Transmembrane</keyword>
<feature type="transmembrane region" description="Helical" evidence="9">
    <location>
        <begin position="268"/>
        <end position="294"/>
    </location>
</feature>
<comment type="caution">
    <text evidence="11">The sequence shown here is derived from an EMBL/GenBank/DDBJ whole genome shotgun (WGS) entry which is preliminary data.</text>
</comment>
<evidence type="ECO:0000256" key="7">
    <source>
        <dbReference type="ARBA" id="ARBA00023136"/>
    </source>
</evidence>
<dbReference type="PANTHER" id="PTHR32044:SF17">
    <property type="entry name" value="GLUCOMANNAN 4-BETA-MANNOSYLTRANSFERASE 2"/>
    <property type="match status" value="1"/>
</dbReference>
<dbReference type="InterPro" id="IPR001173">
    <property type="entry name" value="Glyco_trans_2-like"/>
</dbReference>
<keyword evidence="2" id="KW-0328">Glycosyltransferase</keyword>
<dbReference type="AlphaFoldDB" id="A0AAV6Y3I8"/>
<evidence type="ECO:0000256" key="8">
    <source>
        <dbReference type="ARBA" id="ARBA00023316"/>
    </source>
</evidence>
<evidence type="ECO:0000256" key="2">
    <source>
        <dbReference type="ARBA" id="ARBA00022676"/>
    </source>
</evidence>
<dbReference type="GO" id="GO:0071555">
    <property type="term" value="P:cell wall organization"/>
    <property type="evidence" value="ECO:0007669"/>
    <property type="project" value="UniProtKB-KW"/>
</dbReference>
<evidence type="ECO:0000313" key="11">
    <source>
        <dbReference type="EMBL" id="KAG8387552.1"/>
    </source>
</evidence>
<dbReference type="SUPFAM" id="SSF53448">
    <property type="entry name" value="Nucleotide-diphospho-sugar transferases"/>
    <property type="match status" value="1"/>
</dbReference>
<keyword evidence="3" id="KW-0808">Transferase</keyword>
<dbReference type="InterPro" id="IPR029044">
    <property type="entry name" value="Nucleotide-diphossugar_trans"/>
</dbReference>
<evidence type="ECO:0000256" key="5">
    <source>
        <dbReference type="ARBA" id="ARBA00022989"/>
    </source>
</evidence>
<evidence type="ECO:0000259" key="10">
    <source>
        <dbReference type="Pfam" id="PF13632"/>
    </source>
</evidence>
<dbReference type="Gene3D" id="3.90.550.10">
    <property type="entry name" value="Spore Coat Polysaccharide Biosynthesis Protein SpsA, Chain A"/>
    <property type="match status" value="1"/>
</dbReference>
<keyword evidence="7 9" id="KW-0472">Membrane</keyword>
<dbReference type="GO" id="GO:0051753">
    <property type="term" value="F:mannan synthase activity"/>
    <property type="evidence" value="ECO:0007669"/>
    <property type="project" value="TreeGrafter"/>
</dbReference>
<sequence>MIEKECIKWVSEGINIRYQIRETRRGYKAGALKEGLERDMLKNVSTSPSLMPIFSPSPTFSNKPSRFSYTTRKLRLYRPVGVNADECFLTRMQEMSLDYQFAIEQEGGSSIHSFFSFNGSGGIWRMAAINEAGGWKDRTTVEDMDLAVRDGLKGWKFVYLGNLHTRILNFFRSFHLAVPWVLFENVMSFHRTKALIIGLLEAKRANEWVVTEKLGDALKHKSNGESNAPKEPARLQLLRDRILLQELGIAVFLFACGCYGVFYGNDRYFIYLFPQAIFFTITGFGYFGTIVPALDTI</sequence>
<dbReference type="Pfam" id="PF13632">
    <property type="entry name" value="Glyco_trans_2_3"/>
    <property type="match status" value="1"/>
</dbReference>
<gene>
    <name evidence="11" type="ORF">BUALT_Bualt02G0033200</name>
</gene>
<feature type="domain" description="Glycosyltransferase 2-like" evidence="10">
    <location>
        <begin position="80"/>
        <end position="160"/>
    </location>
</feature>
<evidence type="ECO:0000256" key="4">
    <source>
        <dbReference type="ARBA" id="ARBA00022692"/>
    </source>
</evidence>
<name>A0AAV6Y3I8_9LAMI</name>
<organism evidence="11 12">
    <name type="scientific">Buddleja alternifolia</name>
    <dbReference type="NCBI Taxonomy" id="168488"/>
    <lineage>
        <taxon>Eukaryota</taxon>
        <taxon>Viridiplantae</taxon>
        <taxon>Streptophyta</taxon>
        <taxon>Embryophyta</taxon>
        <taxon>Tracheophyta</taxon>
        <taxon>Spermatophyta</taxon>
        <taxon>Magnoliopsida</taxon>
        <taxon>eudicotyledons</taxon>
        <taxon>Gunneridae</taxon>
        <taxon>Pentapetalae</taxon>
        <taxon>asterids</taxon>
        <taxon>lamiids</taxon>
        <taxon>Lamiales</taxon>
        <taxon>Scrophulariaceae</taxon>
        <taxon>Buddlejeae</taxon>
        <taxon>Buddleja</taxon>
    </lineage>
</organism>
<dbReference type="PANTHER" id="PTHR32044">
    <property type="entry name" value="GLUCOMANNAN 4-BETA-MANNOSYLTRANSFERASE 9"/>
    <property type="match status" value="1"/>
</dbReference>
<feature type="transmembrane region" description="Helical" evidence="9">
    <location>
        <begin position="242"/>
        <end position="262"/>
    </location>
</feature>
<evidence type="ECO:0000256" key="6">
    <source>
        <dbReference type="ARBA" id="ARBA00023034"/>
    </source>
</evidence>
<dbReference type="GO" id="GO:0000139">
    <property type="term" value="C:Golgi membrane"/>
    <property type="evidence" value="ECO:0007669"/>
    <property type="project" value="UniProtKB-SubCell"/>
</dbReference>
<keyword evidence="5 9" id="KW-1133">Transmembrane helix</keyword>
<evidence type="ECO:0000256" key="3">
    <source>
        <dbReference type="ARBA" id="ARBA00022679"/>
    </source>
</evidence>
<keyword evidence="12" id="KW-1185">Reference proteome</keyword>
<reference evidence="11" key="1">
    <citation type="submission" date="2019-10" db="EMBL/GenBank/DDBJ databases">
        <authorList>
            <person name="Zhang R."/>
            <person name="Pan Y."/>
            <person name="Wang J."/>
            <person name="Ma R."/>
            <person name="Yu S."/>
        </authorList>
    </citation>
    <scope>NUCLEOTIDE SEQUENCE</scope>
    <source>
        <strain evidence="11">LA-IB0</strain>
        <tissue evidence="11">Leaf</tissue>
    </source>
</reference>
<keyword evidence="8" id="KW-0961">Cell wall biogenesis/degradation</keyword>